<dbReference type="PROSITE" id="PS50035">
    <property type="entry name" value="PLD"/>
    <property type="match status" value="1"/>
</dbReference>
<dbReference type="SUPFAM" id="SSF56024">
    <property type="entry name" value="Phospholipase D/nuclease"/>
    <property type="match status" value="1"/>
</dbReference>
<dbReference type="InterPro" id="IPR001736">
    <property type="entry name" value="PLipase_D/transphosphatidylase"/>
</dbReference>
<name>A0ABS7TME7_9BACT</name>
<accession>A0ABS7TME7</accession>
<evidence type="ECO:0000313" key="2">
    <source>
        <dbReference type="EMBL" id="MBZ5709395.1"/>
    </source>
</evidence>
<comment type="caution">
    <text evidence="2">The sequence shown here is derived from an EMBL/GenBank/DDBJ whole genome shotgun (WGS) entry which is preliminary data.</text>
</comment>
<dbReference type="Gene3D" id="3.30.870.10">
    <property type="entry name" value="Endonuclease Chain A"/>
    <property type="match status" value="1"/>
</dbReference>
<keyword evidence="3" id="KW-1185">Reference proteome</keyword>
<dbReference type="Pfam" id="PF13091">
    <property type="entry name" value="PLDc_2"/>
    <property type="match status" value="1"/>
</dbReference>
<protein>
    <submittedName>
        <fullName evidence="2">DISARM system phospholipase D-like protein DrmC</fullName>
    </submittedName>
</protein>
<dbReference type="InterPro" id="IPR025202">
    <property type="entry name" value="PLD-like_dom"/>
</dbReference>
<proteinExistence type="predicted"/>
<dbReference type="CDD" id="cd09132">
    <property type="entry name" value="PLDc_unchar4"/>
    <property type="match status" value="1"/>
</dbReference>
<organism evidence="2 3">
    <name type="scientific">Nannocystis pusilla</name>
    <dbReference type="NCBI Taxonomy" id="889268"/>
    <lineage>
        <taxon>Bacteria</taxon>
        <taxon>Pseudomonadati</taxon>
        <taxon>Myxococcota</taxon>
        <taxon>Polyangia</taxon>
        <taxon>Nannocystales</taxon>
        <taxon>Nannocystaceae</taxon>
        <taxon>Nannocystis</taxon>
    </lineage>
</organism>
<sequence length="268" mass="29143">MSGGLAGVSTTSLERLRAGLASGRLKAPLSQARLIAFGFRAQLDVLATALAGHSREACLAVIEAVLAERAKYERPAPELVWTGPEDTRATARDTAVILRELFENAQERVILAGYSFKNATEVLGPLHASMRERGVEALFFIDVAQLEHSVAAPEAALQNQLQSFVDTNWRFGPPFPAIYCDRRALRPGPPWSSLHAKCVAVDGKRAFVSSANFTSRGQDRNIEAGVLLHDATFAAQLERQWLGLIKAGLVLRWDGDGQRASRHSTSQS</sequence>
<dbReference type="EMBL" id="JAIRAU010000005">
    <property type="protein sequence ID" value="MBZ5709395.1"/>
    <property type="molecule type" value="Genomic_DNA"/>
</dbReference>
<evidence type="ECO:0000313" key="3">
    <source>
        <dbReference type="Proteomes" id="UP001139031"/>
    </source>
</evidence>
<dbReference type="Proteomes" id="UP001139031">
    <property type="component" value="Unassembled WGS sequence"/>
</dbReference>
<dbReference type="RefSeq" id="WP_224191166.1">
    <property type="nucleotide sequence ID" value="NZ_JAIRAU010000005.1"/>
</dbReference>
<gene>
    <name evidence="2" type="primary">drmC</name>
    <name evidence="2" type="ORF">K7C98_08995</name>
</gene>
<dbReference type="InterPro" id="IPR047955">
    <property type="entry name" value="DrmC-like"/>
</dbReference>
<dbReference type="NCBIfam" id="NF038319">
    <property type="entry name" value="DISARM_DrmC_I"/>
    <property type="match status" value="1"/>
</dbReference>
<reference evidence="2" key="1">
    <citation type="submission" date="2021-08" db="EMBL/GenBank/DDBJ databases">
        <authorList>
            <person name="Stevens D.C."/>
        </authorList>
    </citation>
    <scope>NUCLEOTIDE SEQUENCE</scope>
    <source>
        <strain evidence="2">DSM 53165</strain>
    </source>
</reference>
<feature type="domain" description="PLD phosphodiesterase" evidence="1">
    <location>
        <begin position="194"/>
        <end position="217"/>
    </location>
</feature>
<evidence type="ECO:0000259" key="1">
    <source>
        <dbReference type="PROSITE" id="PS50035"/>
    </source>
</evidence>